<keyword evidence="4" id="KW-0808">Transferase</keyword>
<feature type="transmembrane region" description="Helical" evidence="9">
    <location>
        <begin position="363"/>
        <end position="391"/>
    </location>
</feature>
<dbReference type="Pfam" id="PF16575">
    <property type="entry name" value="CLP1_P"/>
    <property type="match status" value="1"/>
</dbReference>
<reference evidence="12" key="1">
    <citation type="submission" date="2018-02" db="EMBL/GenBank/DDBJ databases">
        <authorList>
            <person name="Cohen D.B."/>
            <person name="Kent A.D."/>
        </authorList>
    </citation>
    <scope>NUCLEOTIDE SEQUENCE</scope>
</reference>
<feature type="domain" description="Clp1 P-loop" evidence="10">
    <location>
        <begin position="43"/>
        <end position="254"/>
    </location>
</feature>
<evidence type="ECO:0000256" key="5">
    <source>
        <dbReference type="ARBA" id="ARBA00022741"/>
    </source>
</evidence>
<dbReference type="Pfam" id="PF25467">
    <property type="entry name" value="NOL9_C"/>
    <property type="match status" value="1"/>
</dbReference>
<dbReference type="GO" id="GO:0005730">
    <property type="term" value="C:nucleolus"/>
    <property type="evidence" value="ECO:0007669"/>
    <property type="project" value="UniProtKB-SubCell"/>
</dbReference>
<comment type="subcellular location">
    <subcellularLocation>
        <location evidence="1">Nucleus</location>
        <location evidence="1">Nucleolus</location>
    </subcellularLocation>
</comment>
<keyword evidence="9" id="KW-1133">Transmembrane helix</keyword>
<keyword evidence="8" id="KW-0539">Nucleus</keyword>
<evidence type="ECO:0000256" key="6">
    <source>
        <dbReference type="ARBA" id="ARBA00022777"/>
    </source>
</evidence>
<sequence>MASLIEPESPSPDIYIPKEWSEAADSIAYDSVTSPPPIALVCGAKNCGKTTFSRYLLNILLQRYRKVAYLDTDVGQPEFTPPGFLSLTVVDKLTPDFFFRFIEIDLTIPCLKTPERCFFFGDVSSKRDPRAYLNAIFSLCDYYRKEYGWSNKSKNPTKTELPLVINTPGWVKGVGYDILVDMLKYIAPTYVVKINISAESKNLPAGAFWLDEDYNGMVNLIEINSARQDAFNRSVLVQKDARLLRDLRIMAYFRQCFPSNLNITTIKELAHALASHPPYEVPISSVKIRHLHCEVPSSEIFYGLNATIVGLAVSSECSENLPLSVGLEHSGKRRSLSAGIYPNSYLLIAGPGMHLTLYVCKCYLYKLALILVMIAKAIPASFGFGSLLLLWRAKPPFSCSNVTRSTLKSQFWGGSLLRFSPPFVKTRSVSSNRRRDLQWLWMFSWQWIWGLLPFRAFLDYPIGDLRVDLVKPSLVESSNRITWHLMPWTI</sequence>
<keyword evidence="3" id="KW-0698">rRNA processing</keyword>
<dbReference type="InterPro" id="IPR032319">
    <property type="entry name" value="CLP1_P"/>
</dbReference>
<feature type="domain" description="NOL9 C-terminal" evidence="11">
    <location>
        <begin position="275"/>
        <end position="327"/>
    </location>
</feature>
<dbReference type="EMBL" id="OIVN01000187">
    <property type="protein sequence ID" value="SPC75890.1"/>
    <property type="molecule type" value="Genomic_DNA"/>
</dbReference>
<protein>
    <submittedName>
        <fullName evidence="12">Uncharacterized protein</fullName>
    </submittedName>
</protein>
<keyword evidence="5" id="KW-0547">Nucleotide-binding</keyword>
<dbReference type="PANTHER" id="PTHR12755">
    <property type="entry name" value="CLEAVAGE/POLYADENYLATION FACTOR IA SUBUNIT CLP1P"/>
    <property type="match status" value="1"/>
</dbReference>
<proteinExistence type="inferred from homology"/>
<evidence type="ECO:0000259" key="10">
    <source>
        <dbReference type="Pfam" id="PF16575"/>
    </source>
</evidence>
<evidence type="ECO:0000256" key="4">
    <source>
        <dbReference type="ARBA" id="ARBA00022679"/>
    </source>
</evidence>
<keyword evidence="6" id="KW-0418">Kinase</keyword>
<organism evidence="12">
    <name type="scientific">Fagus sylvatica</name>
    <name type="common">Beechnut</name>
    <dbReference type="NCBI Taxonomy" id="28930"/>
    <lineage>
        <taxon>Eukaryota</taxon>
        <taxon>Viridiplantae</taxon>
        <taxon>Streptophyta</taxon>
        <taxon>Embryophyta</taxon>
        <taxon>Tracheophyta</taxon>
        <taxon>Spermatophyta</taxon>
        <taxon>Magnoliopsida</taxon>
        <taxon>eudicotyledons</taxon>
        <taxon>Gunneridae</taxon>
        <taxon>Pentapetalae</taxon>
        <taxon>rosids</taxon>
        <taxon>fabids</taxon>
        <taxon>Fagales</taxon>
        <taxon>Fagaceae</taxon>
        <taxon>Fagus</taxon>
    </lineage>
</organism>
<name>A0A2N9EMK1_FAGSY</name>
<dbReference type="FunFam" id="3.40.50.300:FF:001377">
    <property type="entry name" value="Nucleolar protein 9"/>
    <property type="match status" value="1"/>
</dbReference>
<dbReference type="InterPro" id="IPR045116">
    <property type="entry name" value="Clp1/Grc3"/>
</dbReference>
<keyword evidence="9" id="KW-0812">Transmembrane</keyword>
<dbReference type="InterPro" id="IPR027417">
    <property type="entry name" value="P-loop_NTPase"/>
</dbReference>
<keyword evidence="7" id="KW-0067">ATP-binding</keyword>
<accession>A0A2N9EMK1</accession>
<dbReference type="GO" id="GO:0051731">
    <property type="term" value="F:polynucleotide 5'-hydroxyl-kinase activity"/>
    <property type="evidence" value="ECO:0007669"/>
    <property type="project" value="InterPro"/>
</dbReference>
<evidence type="ECO:0000256" key="2">
    <source>
        <dbReference type="ARBA" id="ARBA00011003"/>
    </source>
</evidence>
<evidence type="ECO:0000256" key="9">
    <source>
        <dbReference type="SAM" id="Phobius"/>
    </source>
</evidence>
<dbReference type="AlphaFoldDB" id="A0A2N9EMK1"/>
<dbReference type="SUPFAM" id="SSF52540">
    <property type="entry name" value="P-loop containing nucleoside triphosphate hydrolases"/>
    <property type="match status" value="1"/>
</dbReference>
<dbReference type="GO" id="GO:0005524">
    <property type="term" value="F:ATP binding"/>
    <property type="evidence" value="ECO:0007669"/>
    <property type="project" value="UniProtKB-KW"/>
</dbReference>
<comment type="similarity">
    <text evidence="2">Belongs to the Clp1 family. NOL9/GRC3 subfamily.</text>
</comment>
<evidence type="ECO:0000256" key="7">
    <source>
        <dbReference type="ARBA" id="ARBA00022840"/>
    </source>
</evidence>
<evidence type="ECO:0000256" key="1">
    <source>
        <dbReference type="ARBA" id="ARBA00004604"/>
    </source>
</evidence>
<dbReference type="Gene3D" id="3.40.50.300">
    <property type="entry name" value="P-loop containing nucleotide triphosphate hydrolases"/>
    <property type="match status" value="1"/>
</dbReference>
<dbReference type="PANTHER" id="PTHR12755:SF3">
    <property type="entry name" value="POLYNUCLEOTIDE 5'-HYDROXYL-KINASE NOL9"/>
    <property type="match status" value="1"/>
</dbReference>
<gene>
    <name evidence="12" type="ORF">FSB_LOCUS3772</name>
</gene>
<dbReference type="GO" id="GO:0000448">
    <property type="term" value="P:cleavage in ITS2 between 5.8S rRNA and LSU-rRNA of tricistronic rRNA transcript (SSU-rRNA, 5.8S rRNA, LSU-rRNA)"/>
    <property type="evidence" value="ECO:0007669"/>
    <property type="project" value="TreeGrafter"/>
</dbReference>
<evidence type="ECO:0000259" key="11">
    <source>
        <dbReference type="Pfam" id="PF25467"/>
    </source>
</evidence>
<keyword evidence="9" id="KW-0472">Membrane</keyword>
<dbReference type="InterPro" id="IPR057570">
    <property type="entry name" value="NOL9_C"/>
</dbReference>
<evidence type="ECO:0000256" key="3">
    <source>
        <dbReference type="ARBA" id="ARBA00022552"/>
    </source>
</evidence>
<evidence type="ECO:0000313" key="12">
    <source>
        <dbReference type="EMBL" id="SPC75890.1"/>
    </source>
</evidence>
<evidence type="ECO:0000256" key="8">
    <source>
        <dbReference type="ARBA" id="ARBA00023242"/>
    </source>
</evidence>